<evidence type="ECO:0008006" key="4">
    <source>
        <dbReference type="Google" id="ProtNLM"/>
    </source>
</evidence>
<feature type="signal peptide" evidence="1">
    <location>
        <begin position="1"/>
        <end position="20"/>
    </location>
</feature>
<accession>A0A1G7QK79</accession>
<dbReference type="PROSITE" id="PS51257">
    <property type="entry name" value="PROKAR_LIPOPROTEIN"/>
    <property type="match status" value="1"/>
</dbReference>
<protein>
    <recommendedName>
        <fullName evidence="4">Lectin</fullName>
    </recommendedName>
</protein>
<evidence type="ECO:0000313" key="2">
    <source>
        <dbReference type="EMBL" id="SDF98030.1"/>
    </source>
</evidence>
<reference evidence="2 3" key="1">
    <citation type="submission" date="2016-10" db="EMBL/GenBank/DDBJ databases">
        <authorList>
            <person name="de Groot N.N."/>
        </authorList>
    </citation>
    <scope>NUCLEOTIDE SEQUENCE [LARGE SCALE GENOMIC DNA]</scope>
    <source>
        <strain evidence="2 3">LMG 25475</strain>
    </source>
</reference>
<feature type="chain" id="PRO_5017262307" description="Lectin" evidence="1">
    <location>
        <begin position="21"/>
        <end position="196"/>
    </location>
</feature>
<dbReference type="EMBL" id="FNBM01000006">
    <property type="protein sequence ID" value="SDF98030.1"/>
    <property type="molecule type" value="Genomic_DNA"/>
</dbReference>
<evidence type="ECO:0000313" key="3">
    <source>
        <dbReference type="Proteomes" id="UP000243378"/>
    </source>
</evidence>
<gene>
    <name evidence="2" type="ORF">SAMN05216381_2825</name>
</gene>
<dbReference type="Proteomes" id="UP000243378">
    <property type="component" value="Unassembled WGS sequence"/>
</dbReference>
<dbReference type="AlphaFoldDB" id="A0A1G7QK79"/>
<keyword evidence="1" id="KW-0732">Signal</keyword>
<dbReference type="STRING" id="640205.SAMN05216381_2825"/>
<proteinExistence type="predicted"/>
<evidence type="ECO:0000256" key="1">
    <source>
        <dbReference type="SAM" id="SignalP"/>
    </source>
</evidence>
<name>A0A1G7QK79_9GAMM</name>
<organism evidence="2 3">
    <name type="scientific">Phytopseudomonas seleniipraecipitans</name>
    <dbReference type="NCBI Taxonomy" id="640205"/>
    <lineage>
        <taxon>Bacteria</taxon>
        <taxon>Pseudomonadati</taxon>
        <taxon>Pseudomonadota</taxon>
        <taxon>Gammaproteobacteria</taxon>
        <taxon>Pseudomonadales</taxon>
        <taxon>Pseudomonadaceae</taxon>
        <taxon>Phytopseudomonas</taxon>
    </lineage>
</organism>
<sequence length="196" mass="21424">MARRTLFISTMLMTSILALSACSDADKTPAKTASAAQSSPPKLQEIVDLSPFAGFASARFGADEAAVRAAWKGALRDGGGTSDSCRQLFQDPRPANDFGISFMLENGAFVRYDVASRERKAPRGLQVGSSAQQIRATFPGHYEEQPNKYDEGARDFIVKPYADTEARLIFQVDKDGIVTRWRIGMPPAVFYVEDCS</sequence>